<dbReference type="RefSeq" id="WP_045109942.1">
    <property type="nucleotide sequence ID" value="NZ_CAWQZC010000054.1"/>
</dbReference>
<accession>A0A090IFJ4</accession>
<dbReference type="HOGENOM" id="CLU_815888_0_0_6"/>
<dbReference type="STRING" id="80854.MVIS_1647"/>
<evidence type="ECO:0000313" key="1">
    <source>
        <dbReference type="EMBL" id="SGY91201.1"/>
    </source>
</evidence>
<gene>
    <name evidence="2" type="ORF">MT2528_4545</name>
    <name evidence="1" type="ORF">NVI5450_1210</name>
</gene>
<dbReference type="AlphaFoldDB" id="A0A090IFJ4"/>
<dbReference type="EMBL" id="FPLJ01000132">
    <property type="protein sequence ID" value="SGZ03085.1"/>
    <property type="molecule type" value="Genomic_DNA"/>
</dbReference>
<evidence type="ECO:0000313" key="3">
    <source>
        <dbReference type="Proteomes" id="UP000182660"/>
    </source>
</evidence>
<dbReference type="PROSITE" id="PS51257">
    <property type="entry name" value="PROKAR_LIPOPROTEIN"/>
    <property type="match status" value="1"/>
</dbReference>
<name>A0A090IFJ4_9GAMM</name>
<dbReference type="OrthoDB" id="6398007at2"/>
<dbReference type="Proteomes" id="UP000183794">
    <property type="component" value="Unassembled WGS sequence"/>
</dbReference>
<proteinExistence type="predicted"/>
<sequence>MHLFKLTHTLVFITLVTGCASFEKKSSTAVELQQTKISNSRLNQRVNDAVTKVEQNYLRAKDENFATYAPNTWKSIQKNLISMRKLVNRFDPNDQGFFGGPSESTVLEDIAEVSNELIKAQKTKTQVTVFLAQPLADIEYLAPKIDTVWQRDFVIINQDLSHIINMIEEDYLVSRQEFERDKLQKKISELEINIVTADYYFPLEDQFNLLNQQLIPLSYNNVSQGLQQLNTIIITSPRDTALLTTTANLITNGIQRAEHITTDVSWINGLDIKQREQIVLHYRTTLEGLGTKFIGQDLSNLSYKAQVQTFELALTAKLAKFETTDADTAYKQHMLSDLDN</sequence>
<dbReference type="EMBL" id="FPLD01000040">
    <property type="protein sequence ID" value="SGY91201.1"/>
    <property type="molecule type" value="Genomic_DNA"/>
</dbReference>
<evidence type="ECO:0000313" key="2">
    <source>
        <dbReference type="EMBL" id="SGZ03085.1"/>
    </source>
</evidence>
<protein>
    <submittedName>
        <fullName evidence="1">Uncharacterized protein</fullName>
    </submittedName>
</protein>
<dbReference type="KEGG" id="mvs:MVIS_1647"/>
<organism evidence="1 4">
    <name type="scientific">Moritella viscosa</name>
    <dbReference type="NCBI Taxonomy" id="80854"/>
    <lineage>
        <taxon>Bacteria</taxon>
        <taxon>Pseudomonadati</taxon>
        <taxon>Pseudomonadota</taxon>
        <taxon>Gammaproteobacteria</taxon>
        <taxon>Alteromonadales</taxon>
        <taxon>Moritellaceae</taxon>
        <taxon>Moritella</taxon>
    </lineage>
</organism>
<reference evidence="2 3" key="1">
    <citation type="submission" date="2016-11" db="EMBL/GenBank/DDBJ databases">
        <authorList>
            <person name="Klemetsen T."/>
        </authorList>
    </citation>
    <scope>NUCLEOTIDE SEQUENCE [LARGE SCALE GENOMIC DNA]</scope>
    <source>
        <strain evidence="2">MT 2528</strain>
    </source>
</reference>
<dbReference type="GeneID" id="61294953"/>
<dbReference type="PATRIC" id="fig|80854.5.peg.1754"/>
<reference evidence="1 4" key="2">
    <citation type="submission" date="2016-11" db="EMBL/GenBank/DDBJ databases">
        <authorList>
            <person name="Jaros S."/>
            <person name="Januszkiewicz K."/>
            <person name="Wedrychowicz H."/>
        </authorList>
    </citation>
    <scope>NUCLEOTIDE SEQUENCE [LARGE SCALE GENOMIC DNA]</scope>
    <source>
        <strain evidence="1">NVI 5450</strain>
    </source>
</reference>
<evidence type="ECO:0000313" key="4">
    <source>
        <dbReference type="Proteomes" id="UP000183794"/>
    </source>
</evidence>
<dbReference type="Proteomes" id="UP000182660">
    <property type="component" value="Unassembled WGS sequence"/>
</dbReference>
<keyword evidence="3" id="KW-1185">Reference proteome</keyword>